<evidence type="ECO:0000313" key="5">
    <source>
        <dbReference type="EMBL" id="AGP31558.1"/>
    </source>
</evidence>
<protein>
    <recommendedName>
        <fullName evidence="3">Sulfur carrier protein FdhD</fullName>
    </recommendedName>
</protein>
<dbReference type="Proteomes" id="UP000014809">
    <property type="component" value="Chromosome"/>
</dbReference>
<dbReference type="PATRIC" id="fig|1200352.3.peg.1953"/>
<dbReference type="Gene3D" id="3.10.20.10">
    <property type="match status" value="1"/>
</dbReference>
<dbReference type="HOGENOM" id="CLU_056887_3_0_11"/>
<keyword evidence="2 3" id="KW-0501">Molybdenum cofactor biosynthesis</keyword>
<gene>
    <name evidence="3" type="primary">fdhD</name>
    <name evidence="5" type="ORF">A606_09595</name>
</gene>
<dbReference type="KEGG" id="cter:A606_09595"/>
<dbReference type="STRING" id="1200352.A606_09595"/>
<evidence type="ECO:0000256" key="1">
    <source>
        <dbReference type="ARBA" id="ARBA00022490"/>
    </source>
</evidence>
<dbReference type="InterPro" id="IPR016193">
    <property type="entry name" value="Cytidine_deaminase-like"/>
</dbReference>
<sequence>MGRLTGKARVTKVRTGADGEISVDTRADTLAVEEPLQIRVDGTDFSTTMRTPGHDIELVHGLLHAEGVLRTRSDVTEARYCAGAVGPLGENTYNTLDVSLRDAAGFSVAEVGVPGVPASPSPQPQPAAGDSCPSLPVGAGTLPGRDLPIRNLVTTSACGVCGTTSIDDLMKTSRYTLAPVHPTPELVLALPRALESGQKTFRKTGGIHAAGAFTADGRPLVIREDVGRHNAADKVIGALLLADRLPGDVRRRSVEAGLGPDGDPDTPVYLVMSSRASFELVQKAVLAGFSGLIAVSAATSLAVDLAKEAGLLLTGFTRDDRFTLYSGELAS</sequence>
<dbReference type="GO" id="GO:0005737">
    <property type="term" value="C:cytoplasm"/>
    <property type="evidence" value="ECO:0007669"/>
    <property type="project" value="UniProtKB-SubCell"/>
</dbReference>
<feature type="active site" description="Cysteine persulfide intermediate" evidence="3">
    <location>
        <position position="158"/>
    </location>
</feature>
<dbReference type="Gene3D" id="3.40.140.10">
    <property type="entry name" value="Cytidine Deaminase, domain 2"/>
    <property type="match status" value="1"/>
</dbReference>
<dbReference type="AlphaFoldDB" id="S4XLT7"/>
<feature type="binding site" evidence="3">
    <location>
        <begin position="316"/>
        <end position="321"/>
    </location>
    <ligand>
        <name>Mo-bis(molybdopterin guanine dinucleotide)</name>
        <dbReference type="ChEBI" id="CHEBI:60539"/>
    </ligand>
</feature>
<reference evidence="5 6" key="1">
    <citation type="submission" date="2012-06" db="EMBL/GenBank/DDBJ databases">
        <title>Complete genome sequence of Corynebacterium terpenotabidum Y-11 (=DSM 44721).</title>
        <authorList>
            <person name="Ruckert C."/>
            <person name="Albersmeier A."/>
            <person name="Al-Dilaimi A."/>
            <person name="Szczepanowski R."/>
            <person name="Kalinowski J."/>
        </authorList>
    </citation>
    <scope>NUCLEOTIDE SEQUENCE [LARGE SCALE GENOMIC DNA]</scope>
    <source>
        <strain evidence="5 6">Y-11</strain>
    </source>
</reference>
<organism evidence="5 6">
    <name type="scientific">Corynebacterium terpenotabidum Y-11</name>
    <dbReference type="NCBI Taxonomy" id="1200352"/>
    <lineage>
        <taxon>Bacteria</taxon>
        <taxon>Bacillati</taxon>
        <taxon>Actinomycetota</taxon>
        <taxon>Actinomycetes</taxon>
        <taxon>Mycobacteriales</taxon>
        <taxon>Corynebacteriaceae</taxon>
        <taxon>Corynebacterium</taxon>
    </lineage>
</organism>
<dbReference type="eggNOG" id="COG1526">
    <property type="taxonomic scope" value="Bacteria"/>
</dbReference>
<keyword evidence="6" id="KW-1185">Reference proteome</keyword>
<feature type="region of interest" description="Disordered" evidence="4">
    <location>
        <begin position="115"/>
        <end position="139"/>
    </location>
</feature>
<dbReference type="PANTHER" id="PTHR30592">
    <property type="entry name" value="FORMATE DEHYDROGENASE"/>
    <property type="match status" value="1"/>
</dbReference>
<dbReference type="OrthoDB" id="3197277at2"/>
<dbReference type="RefSeq" id="WP_020441912.1">
    <property type="nucleotide sequence ID" value="NC_021663.1"/>
</dbReference>
<keyword evidence="1 3" id="KW-0963">Cytoplasm</keyword>
<accession>S4XLT7</accession>
<dbReference type="SUPFAM" id="SSF53927">
    <property type="entry name" value="Cytidine deaminase-like"/>
    <property type="match status" value="1"/>
</dbReference>
<dbReference type="GO" id="GO:0006777">
    <property type="term" value="P:Mo-molybdopterin cofactor biosynthetic process"/>
    <property type="evidence" value="ECO:0007669"/>
    <property type="project" value="UniProtKB-UniRule"/>
</dbReference>
<dbReference type="GO" id="GO:0097163">
    <property type="term" value="F:sulfur carrier activity"/>
    <property type="evidence" value="ECO:0007669"/>
    <property type="project" value="UniProtKB-UniRule"/>
</dbReference>
<dbReference type="PANTHER" id="PTHR30592:SF1">
    <property type="entry name" value="SULFUR CARRIER PROTEIN FDHD"/>
    <property type="match status" value="1"/>
</dbReference>
<proteinExistence type="inferred from homology"/>
<evidence type="ECO:0000256" key="3">
    <source>
        <dbReference type="HAMAP-Rule" id="MF_00187"/>
    </source>
</evidence>
<comment type="subcellular location">
    <subcellularLocation>
        <location evidence="3">Cytoplasm</location>
    </subcellularLocation>
</comment>
<comment type="similarity">
    <text evidence="3">Belongs to the FdhD family.</text>
</comment>
<dbReference type="HAMAP" id="MF_00187">
    <property type="entry name" value="FdhD"/>
    <property type="match status" value="1"/>
</dbReference>
<evidence type="ECO:0000256" key="2">
    <source>
        <dbReference type="ARBA" id="ARBA00023150"/>
    </source>
</evidence>
<evidence type="ECO:0000313" key="6">
    <source>
        <dbReference type="Proteomes" id="UP000014809"/>
    </source>
</evidence>
<comment type="function">
    <text evidence="3">Required for formate dehydrogenase (FDH) activity. Acts as a sulfur carrier protein that transfers sulfur from IscS to the molybdenum cofactor prior to its insertion into FDH.</text>
</comment>
<evidence type="ECO:0000256" key="4">
    <source>
        <dbReference type="SAM" id="MobiDB-lite"/>
    </source>
</evidence>
<dbReference type="InterPro" id="IPR003786">
    <property type="entry name" value="FdhD"/>
</dbReference>
<dbReference type="Pfam" id="PF02634">
    <property type="entry name" value="FdhD-NarQ"/>
    <property type="match status" value="2"/>
</dbReference>
<dbReference type="GO" id="GO:0016783">
    <property type="term" value="F:sulfurtransferase activity"/>
    <property type="evidence" value="ECO:0007669"/>
    <property type="project" value="InterPro"/>
</dbReference>
<dbReference type="EMBL" id="CP003696">
    <property type="protein sequence ID" value="AGP31558.1"/>
    <property type="molecule type" value="Genomic_DNA"/>
</dbReference>
<name>S4XLT7_9CORY</name>